<gene>
    <name evidence="3" type="ORF">S03H2_21600</name>
</gene>
<protein>
    <submittedName>
        <fullName evidence="3">Uncharacterized protein</fullName>
    </submittedName>
</protein>
<dbReference type="AlphaFoldDB" id="X1FIV5"/>
<organism evidence="3">
    <name type="scientific">marine sediment metagenome</name>
    <dbReference type="NCBI Taxonomy" id="412755"/>
    <lineage>
        <taxon>unclassified sequences</taxon>
        <taxon>metagenomes</taxon>
        <taxon>ecological metagenomes</taxon>
    </lineage>
</organism>
<name>X1FIV5_9ZZZZ</name>
<reference evidence="3" key="1">
    <citation type="journal article" date="2014" name="Front. Microbiol.">
        <title>High frequency of phylogenetically diverse reductive dehalogenase-homologous genes in deep subseafloor sedimentary metagenomes.</title>
        <authorList>
            <person name="Kawai M."/>
            <person name="Futagami T."/>
            <person name="Toyoda A."/>
            <person name="Takaki Y."/>
            <person name="Nishi S."/>
            <person name="Hori S."/>
            <person name="Arai W."/>
            <person name="Tsubouchi T."/>
            <person name="Morono Y."/>
            <person name="Uchiyama I."/>
            <person name="Ito T."/>
            <person name="Fujiyama A."/>
            <person name="Inagaki F."/>
            <person name="Takami H."/>
        </authorList>
    </citation>
    <scope>NUCLEOTIDE SEQUENCE</scope>
    <source>
        <strain evidence="3">Expedition CK06-06</strain>
    </source>
</reference>
<comment type="caution">
    <text evidence="3">The sequence shown here is derived from an EMBL/GenBank/DDBJ whole genome shotgun (WGS) entry which is preliminary data.</text>
</comment>
<dbReference type="EMBL" id="BARU01011522">
    <property type="protein sequence ID" value="GAH45581.1"/>
    <property type="molecule type" value="Genomic_DNA"/>
</dbReference>
<proteinExistence type="predicted"/>
<feature type="transmembrane region" description="Helical" evidence="2">
    <location>
        <begin position="214"/>
        <end position="235"/>
    </location>
</feature>
<sequence length="261" mass="29667">MASMADRTPRDDMDGGEIEHQPLGQPPTLAGIVEPSAIDARLAFRPAEDPVWLDWDPGDEHDGTDPNDKDFLFGALVRELGLIERRDDHMLTVAHAFALWLRKRPAKLTKAWRRGFQLPYRLFLARFPALLADAYAALNYARPHLVQYLAWQVWRREDQLTARAYPPVLQRQSEQIFATLAADKKAAGSDLAKRRLVWMSAFGREQLRSRRATIARRIVFAGFGLALLIGAAVGVKRALDYHPTYVKRIEQQEEERATNGE</sequence>
<keyword evidence="2" id="KW-0472">Membrane</keyword>
<feature type="region of interest" description="Disordered" evidence="1">
    <location>
        <begin position="1"/>
        <end position="28"/>
    </location>
</feature>
<keyword evidence="2" id="KW-0812">Transmembrane</keyword>
<keyword evidence="2" id="KW-1133">Transmembrane helix</keyword>
<feature type="non-terminal residue" evidence="3">
    <location>
        <position position="261"/>
    </location>
</feature>
<evidence type="ECO:0000256" key="2">
    <source>
        <dbReference type="SAM" id="Phobius"/>
    </source>
</evidence>
<evidence type="ECO:0000256" key="1">
    <source>
        <dbReference type="SAM" id="MobiDB-lite"/>
    </source>
</evidence>
<accession>X1FIV5</accession>
<feature type="compositionally biased region" description="Basic and acidic residues" evidence="1">
    <location>
        <begin position="7"/>
        <end position="20"/>
    </location>
</feature>
<evidence type="ECO:0000313" key="3">
    <source>
        <dbReference type="EMBL" id="GAH45581.1"/>
    </source>
</evidence>